<dbReference type="EMBL" id="JAARWN010000001">
    <property type="protein sequence ID" value="MBC1935231.1"/>
    <property type="molecule type" value="Genomic_DNA"/>
</dbReference>
<feature type="domain" description="HTH cro/C1-type" evidence="1">
    <location>
        <begin position="5"/>
        <end position="59"/>
    </location>
</feature>
<dbReference type="PROSITE" id="PS50943">
    <property type="entry name" value="HTH_CROC1"/>
    <property type="match status" value="1"/>
</dbReference>
<reference evidence="2 3" key="1">
    <citation type="submission" date="2020-03" db="EMBL/GenBank/DDBJ databases">
        <title>Soil Listeria distribution.</title>
        <authorList>
            <person name="Liao J."/>
            <person name="Wiedmann M."/>
        </authorList>
    </citation>
    <scope>NUCLEOTIDE SEQUENCE [LARGE SCALE GENOMIC DNA]</scope>
    <source>
        <strain evidence="2 3">FSL L7-0741</strain>
    </source>
</reference>
<dbReference type="Gene3D" id="1.10.260.40">
    <property type="entry name" value="lambda repressor-like DNA-binding domains"/>
    <property type="match status" value="1"/>
</dbReference>
<dbReference type="Pfam" id="PF01381">
    <property type="entry name" value="HTH_3"/>
    <property type="match status" value="1"/>
</dbReference>
<name>A0A7X1CNT1_9LIST</name>
<accession>A0A7X1CNT1</accession>
<dbReference type="RefSeq" id="WP_185525411.1">
    <property type="nucleotide sequence ID" value="NZ_JAARWN010000001.1"/>
</dbReference>
<sequence length="62" mass="7171">MRTWLLNMRIANDLTQEQVALASGIKRSYYTMIELGERTPSVSVAQKIASTLNFEWSIFFEN</sequence>
<gene>
    <name evidence="2" type="ORF">HCA69_02560</name>
</gene>
<dbReference type="InterPro" id="IPR010982">
    <property type="entry name" value="Lambda_DNA-bd_dom_sf"/>
</dbReference>
<comment type="caution">
    <text evidence="2">The sequence shown here is derived from an EMBL/GenBank/DDBJ whole genome shotgun (WGS) entry which is preliminary data.</text>
</comment>
<evidence type="ECO:0000313" key="2">
    <source>
        <dbReference type="EMBL" id="MBC1935231.1"/>
    </source>
</evidence>
<proteinExistence type="predicted"/>
<evidence type="ECO:0000259" key="1">
    <source>
        <dbReference type="PROSITE" id="PS50943"/>
    </source>
</evidence>
<dbReference type="SMART" id="SM00530">
    <property type="entry name" value="HTH_XRE"/>
    <property type="match status" value="1"/>
</dbReference>
<dbReference type="CDD" id="cd00093">
    <property type="entry name" value="HTH_XRE"/>
    <property type="match status" value="1"/>
</dbReference>
<evidence type="ECO:0000313" key="3">
    <source>
        <dbReference type="Proteomes" id="UP000535908"/>
    </source>
</evidence>
<protein>
    <submittedName>
        <fullName evidence="2">Helix-turn-helix transcriptional regulator</fullName>
    </submittedName>
</protein>
<dbReference type="InterPro" id="IPR001387">
    <property type="entry name" value="Cro/C1-type_HTH"/>
</dbReference>
<organism evidence="2 3">
    <name type="scientific">Listeria grandensis</name>
    <dbReference type="NCBI Taxonomy" id="1494963"/>
    <lineage>
        <taxon>Bacteria</taxon>
        <taxon>Bacillati</taxon>
        <taxon>Bacillota</taxon>
        <taxon>Bacilli</taxon>
        <taxon>Bacillales</taxon>
        <taxon>Listeriaceae</taxon>
        <taxon>Listeria</taxon>
    </lineage>
</organism>
<dbReference type="GO" id="GO:0003677">
    <property type="term" value="F:DNA binding"/>
    <property type="evidence" value="ECO:0007669"/>
    <property type="project" value="InterPro"/>
</dbReference>
<dbReference type="Proteomes" id="UP000535908">
    <property type="component" value="Unassembled WGS sequence"/>
</dbReference>
<dbReference type="SUPFAM" id="SSF47413">
    <property type="entry name" value="lambda repressor-like DNA-binding domains"/>
    <property type="match status" value="1"/>
</dbReference>
<dbReference type="AlphaFoldDB" id="A0A7X1CNT1"/>